<name>A0A9P5PYV6_9AGAR</name>
<feature type="compositionally biased region" description="Low complexity" evidence="1">
    <location>
        <begin position="1310"/>
        <end position="1344"/>
    </location>
</feature>
<accession>A0A9P5PYV6</accession>
<dbReference type="OrthoDB" id="2246127at2759"/>
<dbReference type="PANTHER" id="PTHR31912:SF34">
    <property type="entry name" value="NOTOCHORD-RELATED PROTEIN"/>
    <property type="match status" value="1"/>
</dbReference>
<protein>
    <submittedName>
        <fullName evidence="2">Uncharacterized protein</fullName>
    </submittedName>
</protein>
<sequence>MSYRGAARPPGFDDQRIWETNYRANEWRITCKVCQVVNQTVYNAKRHAADSKQTEKIERQKARSELPRGPPQLQPAVPFRSAQDVITTRMLQELTAKDSAIEREPLPPLNSFPDYTGHIHIRQTFEQSHFDWSEIDALQPEFSGSRETQEVQALSSYMLNTYRYGPDNINSDEEELDDEQSPPSSPDIDRNEEQRGHDAFNEYATGGGHSKRARTNITEENQEWFPWPDRTSCTLDILMHLPRSVFSVRQLDLFVWLLRVNGVEDTTSVKTMKELDAKLQKLYGIQSLHIADIVAQEMSNPQVRPHLSFYPEDVTRKLSEARQFARWANEIPDDELGPMARLQNGDYYIFEPAMLRSQQICMPHRWFKRDGRFIARCWRMEQVIREGNYTSWRVVKGGHGFDVDQDQFLKTFPQITLDAGLYPEIVDVSYIEDVEDRSTTPPTITAWTLTNPRLGNPWRERANGAQCLLFPIWLYCDDTSGNVSKRWNKHNSFLFTPAGLPREESSKEYNIHFLSTSNTAPPLEMLDGIADQISDSQEHGIWAWDSLTQSKVLIILSVLAMLGDNPMQSEFACHIGLRGKYFCRVCKVKGKDSAAADSSGRSLHSHPPELGSEPESDGASVASAESDTSQEKGSRKKKGPRQKFKEGLSAIMERVKAFVKPGDPRNKHESVQQLKSQFTLAQAQGNVTKIKEARTETGLKDTYQNFFIERLFSSYKTRRGVDQKQAALNKAISDLPRETMSPVWRIRGLDPHCDTPVEVLHVVLLGFVKYLWRDVIENHIKKNEHRTKELIIKLNSVNIEGLGLGSGLAGSTLVNHYGSLTGSDFRKIAQIAPFILKGFVPNDCYETWVALSKLIPLIWQPEIEELESYLTTLTLEINYFLACTARWTIQWFNKPKFHILVHLPEHIRRFGPAMLFATEGFESFNAIIRSKSVHSNRQAPSRDIAFSFAKQNRIRHMLSGGLFLSGTYIPADSVADKSLNNSELPSNQHVTPVQQYFRAGSFKREHWRQVGPSPLGIIRWSSETVGSYLGLAPVYRPLPGQCSVDHSASIQKWLQTESCRKVPDSNIFTAAQKAQGVFHRAVDLILVNGDKCSPGNYVICEDPRTTDATAVARVSEILMRNKNGRLNEAAESVLLELYRVQARASCHGMPRLSPSGQFYLVGPQSLLCAVNVQHDCTRHGCSIQYNIATFQEREKSSEMKGGVVHQGDPSDLVLNTAQMRDGKYVQKYRMASQPLQLERILDESSAREWRKENSLAAPVLSNPSSVRPSAVPSTSSTALRLPRPMSQAARPAPHLSNLNPDRPSTPPLHARASYPAAQQPSPSPFSLQPNAWSAPQAGPSSPSAIWHSDSMRAQPPFSNPYPPVQAQAPRSVPEAMLYYRPGPKPISHQRSQYPTVDPSPLQSTMPYSPPPYPVAPSPTPSFHYEPYGAYQTLTPPYPTAPSPTPSFFHSYEAHTQPHRGQR</sequence>
<reference evidence="2" key="1">
    <citation type="submission" date="2020-11" db="EMBL/GenBank/DDBJ databases">
        <authorList>
            <consortium name="DOE Joint Genome Institute"/>
            <person name="Ahrendt S."/>
            <person name="Riley R."/>
            <person name="Andreopoulos W."/>
            <person name="Labutti K."/>
            <person name="Pangilinan J."/>
            <person name="Ruiz-Duenas F.J."/>
            <person name="Barrasa J.M."/>
            <person name="Sanchez-Garcia M."/>
            <person name="Camarero S."/>
            <person name="Miyauchi S."/>
            <person name="Serrano A."/>
            <person name="Linde D."/>
            <person name="Babiker R."/>
            <person name="Drula E."/>
            <person name="Ayuso-Fernandez I."/>
            <person name="Pacheco R."/>
            <person name="Padilla G."/>
            <person name="Ferreira P."/>
            <person name="Barriuso J."/>
            <person name="Kellner H."/>
            <person name="Castanera R."/>
            <person name="Alfaro M."/>
            <person name="Ramirez L."/>
            <person name="Pisabarro A.G."/>
            <person name="Kuo A."/>
            <person name="Tritt A."/>
            <person name="Lipzen A."/>
            <person name="He G."/>
            <person name="Yan M."/>
            <person name="Ng V."/>
            <person name="Cullen D."/>
            <person name="Martin F."/>
            <person name="Rosso M.-N."/>
            <person name="Henrissat B."/>
            <person name="Hibbett D."/>
            <person name="Martinez A.T."/>
            <person name="Grigoriev I.V."/>
        </authorList>
    </citation>
    <scope>NUCLEOTIDE SEQUENCE</scope>
    <source>
        <strain evidence="2">AH 40177</strain>
    </source>
</reference>
<evidence type="ECO:0000313" key="3">
    <source>
        <dbReference type="Proteomes" id="UP000772434"/>
    </source>
</evidence>
<feature type="region of interest" description="Disordered" evidence="1">
    <location>
        <begin position="164"/>
        <end position="193"/>
    </location>
</feature>
<feature type="region of interest" description="Disordered" evidence="1">
    <location>
        <begin position="1433"/>
        <end position="1462"/>
    </location>
</feature>
<gene>
    <name evidence="2" type="ORF">BDP27DRAFT_1415478</name>
</gene>
<feature type="compositionally biased region" description="Acidic residues" evidence="1">
    <location>
        <begin position="170"/>
        <end position="180"/>
    </location>
</feature>
<feature type="compositionally biased region" description="Polar residues" evidence="1">
    <location>
        <begin position="1261"/>
        <end position="1278"/>
    </location>
</feature>
<organism evidence="2 3">
    <name type="scientific">Rhodocollybia butyracea</name>
    <dbReference type="NCBI Taxonomy" id="206335"/>
    <lineage>
        <taxon>Eukaryota</taxon>
        <taxon>Fungi</taxon>
        <taxon>Dikarya</taxon>
        <taxon>Basidiomycota</taxon>
        <taxon>Agaricomycotina</taxon>
        <taxon>Agaricomycetes</taxon>
        <taxon>Agaricomycetidae</taxon>
        <taxon>Agaricales</taxon>
        <taxon>Marasmiineae</taxon>
        <taxon>Omphalotaceae</taxon>
        <taxon>Rhodocollybia</taxon>
    </lineage>
</organism>
<dbReference type="PANTHER" id="PTHR31912">
    <property type="entry name" value="IP13529P"/>
    <property type="match status" value="1"/>
</dbReference>
<proteinExistence type="predicted"/>
<feature type="region of interest" description="Disordered" evidence="1">
    <location>
        <begin position="46"/>
        <end position="76"/>
    </location>
</feature>
<keyword evidence="3" id="KW-1185">Reference proteome</keyword>
<dbReference type="Proteomes" id="UP000772434">
    <property type="component" value="Unassembled WGS sequence"/>
</dbReference>
<feature type="region of interest" description="Disordered" evidence="1">
    <location>
        <begin position="1259"/>
        <end position="1356"/>
    </location>
</feature>
<dbReference type="EMBL" id="JADNRY010000010">
    <property type="protein sequence ID" value="KAF9075104.1"/>
    <property type="molecule type" value="Genomic_DNA"/>
</dbReference>
<feature type="region of interest" description="Disordered" evidence="1">
    <location>
        <begin position="594"/>
        <end position="646"/>
    </location>
</feature>
<comment type="caution">
    <text evidence="2">The sequence shown here is derived from an EMBL/GenBank/DDBJ whole genome shotgun (WGS) entry which is preliminary data.</text>
</comment>
<feature type="compositionally biased region" description="Pro residues" evidence="1">
    <location>
        <begin position="1435"/>
        <end position="1444"/>
    </location>
</feature>
<evidence type="ECO:0000256" key="1">
    <source>
        <dbReference type="SAM" id="MobiDB-lite"/>
    </source>
</evidence>
<feature type="compositionally biased region" description="Basic and acidic residues" evidence="1">
    <location>
        <begin position="47"/>
        <end position="66"/>
    </location>
</feature>
<evidence type="ECO:0000313" key="2">
    <source>
        <dbReference type="EMBL" id="KAF9075104.1"/>
    </source>
</evidence>